<reference evidence="8" key="1">
    <citation type="submission" date="2023-08" db="EMBL/GenBank/DDBJ databases">
        <title>Genomic characterization of piscicolin 126 produced by Carnobacterium maltaromaticum CM22 strain isolated from salmon (Salmo salar).</title>
        <authorList>
            <person name="Gonzalez-Gragera E."/>
            <person name="Garcia-Lopez J.D."/>
            <person name="Teso-Perez C."/>
            <person name="Gimenez-Hernandez I."/>
            <person name="Peralta-Sanchez J.M."/>
            <person name="Valdivia E."/>
            <person name="Montalban-Lopez M."/>
            <person name="Martin-Platero A.M."/>
            <person name="Banos A."/>
            <person name="Martinez-Bueno M."/>
        </authorList>
    </citation>
    <scope>NUCLEOTIDE SEQUENCE</scope>
    <source>
        <strain evidence="8">CM22</strain>
    </source>
</reference>
<dbReference type="GO" id="GO:0005886">
    <property type="term" value="C:plasma membrane"/>
    <property type="evidence" value="ECO:0007669"/>
    <property type="project" value="UniProtKB-SubCell"/>
</dbReference>
<dbReference type="Pfam" id="PF02687">
    <property type="entry name" value="FtsX"/>
    <property type="match status" value="2"/>
</dbReference>
<feature type="transmembrane region" description="Helical" evidence="6">
    <location>
        <begin position="628"/>
        <end position="649"/>
    </location>
</feature>
<dbReference type="PIRSF" id="PIRSF018968">
    <property type="entry name" value="ABC_permease_BceB"/>
    <property type="match status" value="1"/>
</dbReference>
<name>A0AAW9K5W3_CARML</name>
<comment type="caution">
    <text evidence="8">The sequence shown here is derived from an EMBL/GenBank/DDBJ whole genome shotgun (WGS) entry which is preliminary data.</text>
</comment>
<feature type="transmembrane region" description="Helical" evidence="6">
    <location>
        <begin position="206"/>
        <end position="226"/>
    </location>
</feature>
<evidence type="ECO:0000313" key="9">
    <source>
        <dbReference type="Proteomes" id="UP001290462"/>
    </source>
</evidence>
<feature type="transmembrane region" description="Helical" evidence="6">
    <location>
        <begin position="147"/>
        <end position="170"/>
    </location>
</feature>
<dbReference type="InterPro" id="IPR027022">
    <property type="entry name" value="ABC_permease_BceB-typ"/>
</dbReference>
<feature type="transmembrane region" description="Helical" evidence="6">
    <location>
        <begin position="232"/>
        <end position="261"/>
    </location>
</feature>
<dbReference type="InterPro" id="IPR052536">
    <property type="entry name" value="ABC-4_Integral_Memb_Prot"/>
</dbReference>
<keyword evidence="4 6" id="KW-1133">Transmembrane helix</keyword>
<organism evidence="8 9">
    <name type="scientific">Carnobacterium maltaromaticum</name>
    <name type="common">Carnobacterium piscicola</name>
    <dbReference type="NCBI Taxonomy" id="2751"/>
    <lineage>
        <taxon>Bacteria</taxon>
        <taxon>Bacillati</taxon>
        <taxon>Bacillota</taxon>
        <taxon>Bacilli</taxon>
        <taxon>Lactobacillales</taxon>
        <taxon>Carnobacteriaceae</taxon>
        <taxon>Carnobacterium</taxon>
    </lineage>
</organism>
<keyword evidence="6" id="KW-0813">Transport</keyword>
<feature type="transmembrane region" description="Helical" evidence="6">
    <location>
        <begin position="101"/>
        <end position="127"/>
    </location>
</feature>
<evidence type="ECO:0000256" key="6">
    <source>
        <dbReference type="PIRNR" id="PIRNR018968"/>
    </source>
</evidence>
<feature type="transmembrane region" description="Helical" evidence="6">
    <location>
        <begin position="597"/>
        <end position="616"/>
    </location>
</feature>
<proteinExistence type="inferred from homology"/>
<feature type="transmembrane region" description="Helical" evidence="6">
    <location>
        <begin position="18"/>
        <end position="40"/>
    </location>
</feature>
<keyword evidence="2 6" id="KW-1003">Cell membrane</keyword>
<dbReference type="GO" id="GO:0055085">
    <property type="term" value="P:transmembrane transport"/>
    <property type="evidence" value="ECO:0007669"/>
    <property type="project" value="UniProtKB-UniRule"/>
</dbReference>
<gene>
    <name evidence="8" type="ORF">RAK27_15780</name>
</gene>
<evidence type="ECO:0000256" key="3">
    <source>
        <dbReference type="ARBA" id="ARBA00022692"/>
    </source>
</evidence>
<evidence type="ECO:0000256" key="5">
    <source>
        <dbReference type="ARBA" id="ARBA00023136"/>
    </source>
</evidence>
<dbReference type="PANTHER" id="PTHR46795:SF3">
    <property type="entry name" value="ABC TRANSPORTER PERMEASE"/>
    <property type="match status" value="1"/>
</dbReference>
<comment type="subcellular location">
    <subcellularLocation>
        <location evidence="1 6">Cell membrane</location>
        <topology evidence="1 6">Multi-pass membrane protein</topology>
    </subcellularLocation>
</comment>
<evidence type="ECO:0000256" key="1">
    <source>
        <dbReference type="ARBA" id="ARBA00004651"/>
    </source>
</evidence>
<evidence type="ECO:0000256" key="4">
    <source>
        <dbReference type="ARBA" id="ARBA00022989"/>
    </source>
</evidence>
<comment type="similarity">
    <text evidence="6">Belongs to the ABC-4 integral membrane protein family.</text>
</comment>
<dbReference type="AlphaFoldDB" id="A0AAW9K5W3"/>
<dbReference type="EMBL" id="JAVBVO010000005">
    <property type="protein sequence ID" value="MDZ5760096.1"/>
    <property type="molecule type" value="Genomic_DNA"/>
</dbReference>
<feature type="transmembrane region" description="Helical" evidence="6">
    <location>
        <begin position="60"/>
        <end position="80"/>
    </location>
</feature>
<dbReference type="InterPro" id="IPR003838">
    <property type="entry name" value="ABC3_permease_C"/>
</dbReference>
<dbReference type="PANTHER" id="PTHR46795">
    <property type="entry name" value="ABC TRANSPORTER PERMEASE-RELATED-RELATED"/>
    <property type="match status" value="1"/>
</dbReference>
<feature type="transmembrane region" description="Helical" evidence="6">
    <location>
        <begin position="294"/>
        <end position="317"/>
    </location>
</feature>
<sequence length="661" mass="74852">MTLSKLAFKNMKTQFRDYFVYFVSMSFSIMVYFTFILMAYSPILKKVAENSIKVDTLLQVSSVMILIFVVLFMFYSNAFFIKKRKKEIGLYNLLGMRKWQIAQLFFLENLILGAGALLIGILLGSLLSKLFAMILLAVMRLKIDFHFNFSSAAISQTCLVFFFIFVIVAIQNASLVYRYKIIDLFKASGVGNQIPKATVFTLIRGLLGIFLIGLGYWTALNLISILGFSSSYIFLGIVLSIVINTVVGTYLFFNAFLVILIKFSQRQKKLYYRGLNLLMVSSLLFRLKRNANTLATIAVLSATTLCAVGGAAALYTFTEGTIDLTTSFDIHYEASNTKVKKIIEDTLNEFPKFKISEEATGEFKVISGKFEHSKKETANFYSVISESDYNKIVGVSNYGKKINLKDSSSGFLISQYFLSTIFDNPIQKKIQLQNQSIDVTIQGFDDHIPFGTRAVNGDVLVVTDELYKKIKNPVATFTRRGIMLSNYADSQALNKTLADRLESYNKSVFLDSKEEDVFFTPRDLFVLRQPYEATVYSSVGSIMYVAIFLGLVFMFATGSIIMLKQLSEAEEELHHYRILKKIGVSSKEIQKSIYRQTAFVFAFPIIIGSLHTYVAIHAMSKVLLNTDLWLGYVASACFILIYSIFYLFTARAYIRIVNRKV</sequence>
<keyword evidence="3 6" id="KW-0812">Transmembrane</keyword>
<feature type="transmembrane region" description="Helical" evidence="6">
    <location>
        <begin position="542"/>
        <end position="563"/>
    </location>
</feature>
<feature type="domain" description="ABC3 transporter permease C-terminal" evidence="7">
    <location>
        <begin position="62"/>
        <end position="176"/>
    </location>
</feature>
<protein>
    <submittedName>
        <fullName evidence="8">FtsX-like permease family protein</fullName>
    </submittedName>
</protein>
<accession>A0AAW9K5W3</accession>
<dbReference type="Proteomes" id="UP001290462">
    <property type="component" value="Unassembled WGS sequence"/>
</dbReference>
<evidence type="ECO:0000256" key="2">
    <source>
        <dbReference type="ARBA" id="ARBA00022475"/>
    </source>
</evidence>
<dbReference type="RefSeq" id="WP_322809580.1">
    <property type="nucleotide sequence ID" value="NZ_JAVBVO010000005.1"/>
</dbReference>
<evidence type="ECO:0000259" key="7">
    <source>
        <dbReference type="Pfam" id="PF02687"/>
    </source>
</evidence>
<keyword evidence="5 6" id="KW-0472">Membrane</keyword>
<feature type="domain" description="ABC3 transporter permease C-terminal" evidence="7">
    <location>
        <begin position="547"/>
        <end position="652"/>
    </location>
</feature>
<evidence type="ECO:0000313" key="8">
    <source>
        <dbReference type="EMBL" id="MDZ5760096.1"/>
    </source>
</evidence>